<dbReference type="Gene3D" id="3.40.630.30">
    <property type="match status" value="1"/>
</dbReference>
<reference evidence="2 3" key="1">
    <citation type="journal article" date="2012" name="Science">
        <title>Ecological populations of bacteria act as socially cohesive units of antibiotic production and resistance.</title>
        <authorList>
            <person name="Cordero O.X."/>
            <person name="Wildschutte H."/>
            <person name="Kirkup B."/>
            <person name="Proehl S."/>
            <person name="Ngo L."/>
            <person name="Hussain F."/>
            <person name="Le Roux F."/>
            <person name="Mincer T."/>
            <person name="Polz M.F."/>
        </authorList>
    </citation>
    <scope>NUCLEOTIDE SEQUENCE [LARGE SCALE GENOMIC DNA]</scope>
    <source>
        <strain evidence="2 3">FF-454</strain>
    </source>
</reference>
<proteinExistence type="predicted"/>
<protein>
    <submittedName>
        <fullName evidence="2">GNAT family N-acetyltransferase</fullName>
    </submittedName>
</protein>
<dbReference type="GO" id="GO:0016747">
    <property type="term" value="F:acyltransferase activity, transferring groups other than amino-acyl groups"/>
    <property type="evidence" value="ECO:0007669"/>
    <property type="project" value="InterPro"/>
</dbReference>
<sequence length="162" mass="17928">MDGIHVSLEAMDSASFTQYLQFAIPSYAHDNVESGRWDKSDALERSKKVYAQLLPEGLNSPDDHLFNIIESATNQNVGYIWVKIETHFGAKSAFIYGVGIFESYRRKGYAKSALRCIETVASDLGATSLGLHVFSHNSAAQSLYSSMGYHVVSHNMKKSLVS</sequence>
<organism evidence="2 3">
    <name type="scientific">Enterovibrio norvegicus FF-454</name>
    <dbReference type="NCBI Taxonomy" id="1185651"/>
    <lineage>
        <taxon>Bacteria</taxon>
        <taxon>Pseudomonadati</taxon>
        <taxon>Pseudomonadota</taxon>
        <taxon>Gammaproteobacteria</taxon>
        <taxon>Vibrionales</taxon>
        <taxon>Vibrionaceae</taxon>
        <taxon>Enterovibrio</taxon>
    </lineage>
</organism>
<evidence type="ECO:0000313" key="2">
    <source>
        <dbReference type="EMBL" id="OEE59220.1"/>
    </source>
</evidence>
<dbReference type="RefSeq" id="WP_016959563.1">
    <property type="nucleotide sequence ID" value="NZ_AJWN02000089.1"/>
</dbReference>
<comment type="caution">
    <text evidence="2">The sequence shown here is derived from an EMBL/GenBank/DDBJ whole genome shotgun (WGS) entry which is preliminary data.</text>
</comment>
<gene>
    <name evidence="2" type="ORF">A1OK_14350</name>
</gene>
<dbReference type="EMBL" id="AJWN02000089">
    <property type="protein sequence ID" value="OEE59220.1"/>
    <property type="molecule type" value="Genomic_DNA"/>
</dbReference>
<evidence type="ECO:0000313" key="3">
    <source>
        <dbReference type="Proteomes" id="UP000095039"/>
    </source>
</evidence>
<evidence type="ECO:0000259" key="1">
    <source>
        <dbReference type="PROSITE" id="PS51186"/>
    </source>
</evidence>
<dbReference type="AlphaFoldDB" id="A0A1E5C141"/>
<dbReference type="Proteomes" id="UP000095039">
    <property type="component" value="Unassembled WGS sequence"/>
</dbReference>
<dbReference type="InterPro" id="IPR052829">
    <property type="entry name" value="N-acetyltransferase_domain"/>
</dbReference>
<name>A0A1E5C141_9GAMM</name>
<dbReference type="CDD" id="cd04301">
    <property type="entry name" value="NAT_SF"/>
    <property type="match status" value="1"/>
</dbReference>
<accession>A0A1E5C141</accession>
<dbReference type="PROSITE" id="PS51186">
    <property type="entry name" value="GNAT"/>
    <property type="match status" value="1"/>
</dbReference>
<feature type="domain" description="N-acetyltransferase" evidence="1">
    <location>
        <begin position="22"/>
        <end position="162"/>
    </location>
</feature>
<dbReference type="Pfam" id="PF00583">
    <property type="entry name" value="Acetyltransf_1"/>
    <property type="match status" value="1"/>
</dbReference>
<dbReference type="PANTHER" id="PTHR43259">
    <property type="entry name" value="SPT10P"/>
    <property type="match status" value="1"/>
</dbReference>
<dbReference type="PANTHER" id="PTHR43259:SF1">
    <property type="entry name" value="N-ACETYLTRANSFERASE DOMAIN-CONTAINING PROTEIN"/>
    <property type="match status" value="1"/>
</dbReference>
<dbReference type="SUPFAM" id="SSF55729">
    <property type="entry name" value="Acyl-CoA N-acyltransferases (Nat)"/>
    <property type="match status" value="1"/>
</dbReference>
<keyword evidence="3" id="KW-1185">Reference proteome</keyword>
<dbReference type="InterPro" id="IPR016181">
    <property type="entry name" value="Acyl_CoA_acyltransferase"/>
</dbReference>
<dbReference type="InterPro" id="IPR000182">
    <property type="entry name" value="GNAT_dom"/>
</dbReference>